<dbReference type="EMBL" id="JBHUIR010000020">
    <property type="protein sequence ID" value="MFD2259441.1"/>
    <property type="molecule type" value="Genomic_DNA"/>
</dbReference>
<dbReference type="InterPro" id="IPR059112">
    <property type="entry name" value="CysZ/EI24"/>
</dbReference>
<evidence type="ECO:0000256" key="2">
    <source>
        <dbReference type="ARBA" id="ARBA00022692"/>
    </source>
</evidence>
<keyword evidence="3 5" id="KW-1133">Transmembrane helix</keyword>
<dbReference type="Proteomes" id="UP001597373">
    <property type="component" value="Unassembled WGS sequence"/>
</dbReference>
<evidence type="ECO:0000256" key="3">
    <source>
        <dbReference type="ARBA" id="ARBA00022989"/>
    </source>
</evidence>
<feature type="transmembrane region" description="Helical" evidence="5">
    <location>
        <begin position="65"/>
        <end position="98"/>
    </location>
</feature>
<keyword evidence="2 5" id="KW-0812">Transmembrane</keyword>
<feature type="transmembrane region" description="Helical" evidence="5">
    <location>
        <begin position="193"/>
        <end position="216"/>
    </location>
</feature>
<accession>A0ABW5DHF9</accession>
<gene>
    <name evidence="6" type="ORF">ACFSMZ_06650</name>
</gene>
<evidence type="ECO:0000313" key="6">
    <source>
        <dbReference type="EMBL" id="MFD2259441.1"/>
    </source>
</evidence>
<evidence type="ECO:0000313" key="7">
    <source>
        <dbReference type="Proteomes" id="UP001597373"/>
    </source>
</evidence>
<protein>
    <submittedName>
        <fullName evidence="6">Sulfate transporter family protein</fullName>
    </submittedName>
</protein>
<dbReference type="NCBIfam" id="NF009407">
    <property type="entry name" value="PRK12768.1"/>
    <property type="match status" value="1"/>
</dbReference>
<name>A0ABW5DHF9_9HYPH</name>
<reference evidence="7" key="1">
    <citation type="journal article" date="2019" name="Int. J. Syst. Evol. Microbiol.">
        <title>The Global Catalogue of Microorganisms (GCM) 10K type strain sequencing project: providing services to taxonomists for standard genome sequencing and annotation.</title>
        <authorList>
            <consortium name="The Broad Institute Genomics Platform"/>
            <consortium name="The Broad Institute Genome Sequencing Center for Infectious Disease"/>
            <person name="Wu L."/>
            <person name="Ma J."/>
        </authorList>
    </citation>
    <scope>NUCLEOTIDE SEQUENCE [LARGE SCALE GENOMIC DNA]</scope>
    <source>
        <strain evidence="7">KCTC 23707</strain>
    </source>
</reference>
<dbReference type="Pfam" id="PF07264">
    <property type="entry name" value="EI24"/>
    <property type="match status" value="1"/>
</dbReference>
<dbReference type="RefSeq" id="WP_165277251.1">
    <property type="nucleotide sequence ID" value="NZ_BAABGS010000018.1"/>
</dbReference>
<keyword evidence="7" id="KW-1185">Reference proteome</keyword>
<feature type="transmembrane region" description="Helical" evidence="5">
    <location>
        <begin position="143"/>
        <end position="165"/>
    </location>
</feature>
<keyword evidence="4 5" id="KW-0472">Membrane</keyword>
<feature type="transmembrane region" description="Helical" evidence="5">
    <location>
        <begin position="21"/>
        <end position="40"/>
    </location>
</feature>
<comment type="subcellular location">
    <subcellularLocation>
        <location evidence="1">Membrane</location>
        <topology evidence="1">Multi-pass membrane protein</topology>
    </subcellularLocation>
</comment>
<organism evidence="6 7">
    <name type="scientific">Chelativorans composti</name>
    <dbReference type="NCBI Taxonomy" id="768533"/>
    <lineage>
        <taxon>Bacteria</taxon>
        <taxon>Pseudomonadati</taxon>
        <taxon>Pseudomonadota</taxon>
        <taxon>Alphaproteobacteria</taxon>
        <taxon>Hyphomicrobiales</taxon>
        <taxon>Phyllobacteriaceae</taxon>
        <taxon>Chelativorans</taxon>
    </lineage>
</organism>
<comment type="caution">
    <text evidence="6">The sequence shown here is derived from an EMBL/GenBank/DDBJ whole genome shotgun (WGS) entry which is preliminary data.</text>
</comment>
<sequence>MIFDAARLAISQLFTPPFRRVFFRTLGLTLLLLVGCWFGAKELFDYFAMPWIDQLLPGMPSWVGWLGLVAAFIAGVGLALGLALLIAPVSAVVAGVFLDAIAEAVERDTYPQDPPGKAVPLGPSLILSVKFMGVVILGNIIALLLLLMPGVNLIAFFVVNAYLLSREFFQFAAMRFVPEAEARALRRRHAGTVFLAGFVIAAFLSVPILNLLTPLFGAAMMMHLYKALTSPRERSRAGEELLDARSVN</sequence>
<evidence type="ECO:0000256" key="5">
    <source>
        <dbReference type="SAM" id="Phobius"/>
    </source>
</evidence>
<evidence type="ECO:0000256" key="1">
    <source>
        <dbReference type="ARBA" id="ARBA00004141"/>
    </source>
</evidence>
<proteinExistence type="predicted"/>
<evidence type="ECO:0000256" key="4">
    <source>
        <dbReference type="ARBA" id="ARBA00023136"/>
    </source>
</evidence>